<name>A0AAD7ZNG3_DIPPU</name>
<gene>
    <name evidence="1" type="ORF">L9F63_022003</name>
</gene>
<evidence type="ECO:0000313" key="1">
    <source>
        <dbReference type="EMBL" id="KAJ9583657.1"/>
    </source>
</evidence>
<sequence>VKLTHQMFFKNPELDEGKEPQIDRRSKKIDFKTETVPARIENPQKLKYISPKG</sequence>
<protein>
    <submittedName>
        <fullName evidence="1">Uncharacterized protein</fullName>
    </submittedName>
</protein>
<reference evidence="1" key="2">
    <citation type="submission" date="2023-05" db="EMBL/GenBank/DDBJ databases">
        <authorList>
            <person name="Fouks B."/>
        </authorList>
    </citation>
    <scope>NUCLEOTIDE SEQUENCE</scope>
    <source>
        <strain evidence="1">Stay&amp;Tobe</strain>
        <tissue evidence="1">Testes</tissue>
    </source>
</reference>
<feature type="non-terminal residue" evidence="1">
    <location>
        <position position="53"/>
    </location>
</feature>
<reference evidence="1" key="1">
    <citation type="journal article" date="2023" name="IScience">
        <title>Live-bearing cockroach genome reveals convergent evolutionary mechanisms linked to viviparity in insects and beyond.</title>
        <authorList>
            <person name="Fouks B."/>
            <person name="Harrison M.C."/>
            <person name="Mikhailova A.A."/>
            <person name="Marchal E."/>
            <person name="English S."/>
            <person name="Carruthers M."/>
            <person name="Jennings E.C."/>
            <person name="Chiamaka E.L."/>
            <person name="Frigard R.A."/>
            <person name="Pippel M."/>
            <person name="Attardo G.M."/>
            <person name="Benoit J.B."/>
            <person name="Bornberg-Bauer E."/>
            <person name="Tobe S.S."/>
        </authorList>
    </citation>
    <scope>NUCLEOTIDE SEQUENCE</scope>
    <source>
        <strain evidence="1">Stay&amp;Tobe</strain>
    </source>
</reference>
<dbReference type="EMBL" id="JASPKZ010007555">
    <property type="protein sequence ID" value="KAJ9583657.1"/>
    <property type="molecule type" value="Genomic_DNA"/>
</dbReference>
<dbReference type="AlphaFoldDB" id="A0AAD7ZNG3"/>
<organism evidence="1 2">
    <name type="scientific">Diploptera punctata</name>
    <name type="common">Pacific beetle cockroach</name>
    <dbReference type="NCBI Taxonomy" id="6984"/>
    <lineage>
        <taxon>Eukaryota</taxon>
        <taxon>Metazoa</taxon>
        <taxon>Ecdysozoa</taxon>
        <taxon>Arthropoda</taxon>
        <taxon>Hexapoda</taxon>
        <taxon>Insecta</taxon>
        <taxon>Pterygota</taxon>
        <taxon>Neoptera</taxon>
        <taxon>Polyneoptera</taxon>
        <taxon>Dictyoptera</taxon>
        <taxon>Blattodea</taxon>
        <taxon>Blaberoidea</taxon>
        <taxon>Blaberidae</taxon>
        <taxon>Diplopterinae</taxon>
        <taxon>Diploptera</taxon>
    </lineage>
</organism>
<accession>A0AAD7ZNG3</accession>
<comment type="caution">
    <text evidence="1">The sequence shown here is derived from an EMBL/GenBank/DDBJ whole genome shotgun (WGS) entry which is preliminary data.</text>
</comment>
<keyword evidence="2" id="KW-1185">Reference proteome</keyword>
<feature type="non-terminal residue" evidence="1">
    <location>
        <position position="1"/>
    </location>
</feature>
<dbReference type="Proteomes" id="UP001233999">
    <property type="component" value="Unassembled WGS sequence"/>
</dbReference>
<proteinExistence type="predicted"/>
<evidence type="ECO:0000313" key="2">
    <source>
        <dbReference type="Proteomes" id="UP001233999"/>
    </source>
</evidence>